<dbReference type="Pfam" id="PF04542">
    <property type="entry name" value="Sigma70_r2"/>
    <property type="match status" value="1"/>
</dbReference>
<dbReference type="InterPro" id="IPR009042">
    <property type="entry name" value="RNA_pol_sigma70_r1_2"/>
</dbReference>
<dbReference type="InterPro" id="IPR000943">
    <property type="entry name" value="RNA_pol_sigma70"/>
</dbReference>
<dbReference type="AlphaFoldDB" id="X0T9U2"/>
<dbReference type="PROSITE" id="PS00716">
    <property type="entry name" value="SIGMA70_2"/>
    <property type="match status" value="1"/>
</dbReference>
<name>X0T9U2_9ZZZZ</name>
<evidence type="ECO:0000256" key="5">
    <source>
        <dbReference type="ARBA" id="ARBA00023163"/>
    </source>
</evidence>
<comment type="similarity">
    <text evidence="1">Belongs to the sigma-70 factor family.</text>
</comment>
<feature type="domain" description="RNA polymerase sigma-70" evidence="8">
    <location>
        <begin position="299"/>
        <end position="325"/>
    </location>
</feature>
<evidence type="ECO:0000256" key="1">
    <source>
        <dbReference type="ARBA" id="ARBA00007788"/>
    </source>
</evidence>
<dbReference type="InterPro" id="IPR013325">
    <property type="entry name" value="RNA_pol_sigma_r2"/>
</dbReference>
<dbReference type="PANTHER" id="PTHR30376:SF3">
    <property type="entry name" value="RNA POLYMERASE SIGMA FACTOR RPOH"/>
    <property type="match status" value="1"/>
</dbReference>
<dbReference type="NCBIfam" id="TIGR02937">
    <property type="entry name" value="sigma70-ECF"/>
    <property type="match status" value="1"/>
</dbReference>
<dbReference type="InterPro" id="IPR013324">
    <property type="entry name" value="RNA_pol_sigma_r3/r4-like"/>
</dbReference>
<accession>X0T9U2</accession>
<dbReference type="PRINTS" id="PR00046">
    <property type="entry name" value="SIGMA70FCT"/>
</dbReference>
<keyword evidence="5" id="KW-0804">Transcription</keyword>
<evidence type="ECO:0000256" key="6">
    <source>
        <dbReference type="SAM" id="MobiDB-lite"/>
    </source>
</evidence>
<evidence type="ECO:0000313" key="9">
    <source>
        <dbReference type="EMBL" id="GAF84091.1"/>
    </source>
</evidence>
<dbReference type="NCBIfam" id="NF005143">
    <property type="entry name" value="PRK06596.1"/>
    <property type="match status" value="1"/>
</dbReference>
<keyword evidence="3" id="KW-0731">Sigma factor</keyword>
<dbReference type="Pfam" id="PF04545">
    <property type="entry name" value="Sigma70_r4"/>
    <property type="match status" value="1"/>
</dbReference>
<dbReference type="InterPro" id="IPR007630">
    <property type="entry name" value="RNA_pol_sigma70_r4"/>
</dbReference>
<dbReference type="InterPro" id="IPR050813">
    <property type="entry name" value="Sigma-70_Factor"/>
</dbReference>
<feature type="domain" description="RNA polymerase sigma-70" evidence="7">
    <location>
        <begin position="127"/>
        <end position="140"/>
    </location>
</feature>
<organism evidence="9">
    <name type="scientific">marine sediment metagenome</name>
    <dbReference type="NCBI Taxonomy" id="412755"/>
    <lineage>
        <taxon>unclassified sequences</taxon>
        <taxon>metagenomes</taxon>
        <taxon>ecological metagenomes</taxon>
    </lineage>
</organism>
<dbReference type="Pfam" id="PF00140">
    <property type="entry name" value="Sigma70_r1_2"/>
    <property type="match status" value="1"/>
</dbReference>
<keyword evidence="2" id="KW-0805">Transcription regulation</keyword>
<evidence type="ECO:0000256" key="3">
    <source>
        <dbReference type="ARBA" id="ARBA00023082"/>
    </source>
</evidence>
<evidence type="ECO:0000256" key="4">
    <source>
        <dbReference type="ARBA" id="ARBA00023125"/>
    </source>
</evidence>
<dbReference type="InterPro" id="IPR014284">
    <property type="entry name" value="RNA_pol_sigma-70_dom"/>
</dbReference>
<evidence type="ECO:0000259" key="7">
    <source>
        <dbReference type="PROSITE" id="PS00715"/>
    </source>
</evidence>
<evidence type="ECO:0000259" key="8">
    <source>
        <dbReference type="PROSITE" id="PS00716"/>
    </source>
</evidence>
<dbReference type="EMBL" id="BARS01002314">
    <property type="protein sequence ID" value="GAF84091.1"/>
    <property type="molecule type" value="Genomic_DNA"/>
</dbReference>
<dbReference type="InterPro" id="IPR007627">
    <property type="entry name" value="RNA_pol_sigma70_r2"/>
</dbReference>
<dbReference type="GO" id="GO:0016987">
    <property type="term" value="F:sigma factor activity"/>
    <property type="evidence" value="ECO:0007669"/>
    <property type="project" value="UniProtKB-KW"/>
</dbReference>
<dbReference type="GO" id="GO:0003677">
    <property type="term" value="F:DNA binding"/>
    <property type="evidence" value="ECO:0007669"/>
    <property type="project" value="UniProtKB-KW"/>
</dbReference>
<gene>
    <name evidence="9" type="ORF">S01H1_04377</name>
</gene>
<dbReference type="SUPFAM" id="SSF88659">
    <property type="entry name" value="Sigma3 and sigma4 domains of RNA polymerase sigma factors"/>
    <property type="match status" value="1"/>
</dbReference>
<dbReference type="SUPFAM" id="SSF88946">
    <property type="entry name" value="Sigma2 domain of RNA polymerase sigma factors"/>
    <property type="match status" value="1"/>
</dbReference>
<dbReference type="PANTHER" id="PTHR30376">
    <property type="entry name" value="SIGMA FACTOR RPOH HEAT SHOCK RELATED"/>
    <property type="match status" value="1"/>
</dbReference>
<keyword evidence="4" id="KW-0238">DNA-binding</keyword>
<feature type="compositionally biased region" description="Basic residues" evidence="6">
    <location>
        <begin position="1"/>
        <end position="17"/>
    </location>
</feature>
<dbReference type="GO" id="GO:0006352">
    <property type="term" value="P:DNA-templated transcription initiation"/>
    <property type="evidence" value="ECO:0007669"/>
    <property type="project" value="InterPro"/>
</dbReference>
<comment type="caution">
    <text evidence="9">The sequence shown here is derived from an EMBL/GenBank/DDBJ whole genome shotgun (WGS) entry which is preliminary data.</text>
</comment>
<dbReference type="Gene3D" id="1.20.140.160">
    <property type="match status" value="1"/>
</dbReference>
<reference evidence="9" key="1">
    <citation type="journal article" date="2014" name="Front. Microbiol.">
        <title>High frequency of phylogenetically diverse reductive dehalogenase-homologous genes in deep subseafloor sedimentary metagenomes.</title>
        <authorList>
            <person name="Kawai M."/>
            <person name="Futagami T."/>
            <person name="Toyoda A."/>
            <person name="Takaki Y."/>
            <person name="Nishi S."/>
            <person name="Hori S."/>
            <person name="Arai W."/>
            <person name="Tsubouchi T."/>
            <person name="Morono Y."/>
            <person name="Uchiyama I."/>
            <person name="Ito T."/>
            <person name="Fujiyama A."/>
            <person name="Inagaki F."/>
            <person name="Takami H."/>
        </authorList>
    </citation>
    <scope>NUCLEOTIDE SEQUENCE</scope>
    <source>
        <strain evidence="9">Expedition CK06-06</strain>
    </source>
</reference>
<protein>
    <recommendedName>
        <fullName evidence="7 8">RNA polymerase sigma-70 domain-containing protein</fullName>
    </recommendedName>
</protein>
<feature type="region of interest" description="Disordered" evidence="6">
    <location>
        <begin position="1"/>
        <end position="53"/>
    </location>
</feature>
<dbReference type="Gene3D" id="1.10.601.10">
    <property type="entry name" value="RNA Polymerase Primary Sigma Factor"/>
    <property type="match status" value="1"/>
</dbReference>
<sequence>MKKNKNKKPVPPKKKVSKKSDPVPPKKKVSKKSDPVRPKKKAAKKSESAAGSHRADTALVKFDPLQRYFKELSHYELLTKEEEKELAIRVREGGDREAALRLVTSNLRLVVKIAIDFQRLWMQNLLDLIQEGNIGLMQAVQKFDPYRGVKFSYYASFWIKAYILKFIMDNWRLVKIGTTQAQRKLFFRLKKEKQRLASEGFDPKPKLLSERLGVSEKEVTDMDQRLDRWEVSLDAPIKEGSDNERIAFIPTQAPSAETQVAKKEMEAIIREKLDSLRKDLSEREIHILEKRVLSDAPATLQEIGERYGITRERVRQIENSMIKKIRGHFEREIPDFDVFIGEMGTDGT</sequence>
<dbReference type="PROSITE" id="PS00715">
    <property type="entry name" value="SIGMA70_1"/>
    <property type="match status" value="1"/>
</dbReference>
<evidence type="ECO:0000256" key="2">
    <source>
        <dbReference type="ARBA" id="ARBA00023015"/>
    </source>
</evidence>
<proteinExistence type="inferred from homology"/>